<gene>
    <name evidence="1" type="ORF">EXE59_04965</name>
</gene>
<evidence type="ECO:0000313" key="2">
    <source>
        <dbReference type="Proteomes" id="UP000297496"/>
    </source>
</evidence>
<dbReference type="EMBL" id="SRRO01000001">
    <property type="protein sequence ID" value="TGN63368.1"/>
    <property type="molecule type" value="Genomic_DNA"/>
</dbReference>
<proteinExistence type="predicted"/>
<dbReference type="RefSeq" id="WP_135837906.1">
    <property type="nucleotide sequence ID" value="NZ_SRRO01000001.1"/>
</dbReference>
<organism evidence="1 2">
    <name type="scientific">Nocardioides eburneiflavus</name>
    <dbReference type="NCBI Taxonomy" id="2518372"/>
    <lineage>
        <taxon>Bacteria</taxon>
        <taxon>Bacillati</taxon>
        <taxon>Actinomycetota</taxon>
        <taxon>Actinomycetes</taxon>
        <taxon>Propionibacteriales</taxon>
        <taxon>Nocardioidaceae</taxon>
        <taxon>Nocardioides</taxon>
    </lineage>
</organism>
<dbReference type="OrthoDB" id="5184233at2"/>
<keyword evidence="2" id="KW-1185">Reference proteome</keyword>
<dbReference type="Proteomes" id="UP000297496">
    <property type="component" value="Unassembled WGS sequence"/>
</dbReference>
<comment type="caution">
    <text evidence="1">The sequence shown here is derived from an EMBL/GenBank/DDBJ whole genome shotgun (WGS) entry which is preliminary data.</text>
</comment>
<sequence>MSDDALPGDPTNQLERALINIVHGLGFDPPDRKAMLLPPQTRIVKSTGNDYKCFTMWFGGQATVRMGGSTYNALSALTRAAATFFVADDRGEKPSTSWPAARDQLASAIDWCASPARTPHIVIPKVTKSQHVPATAFAQYAYRFIICHELAHIVLEHRDELKKDSDAEDTSTLRASQQQELEADEFGFRMHVESRPQPEMLVTALASPIYFVYLLRAFDDYRLAALANLVDYKAWKIEYNYPPYLQRIFGLMGQAQDMAGANAAKGLQMVHEGLSEVVGQAWEASERLRTEVAEQTTHVIASRKREAANELRSLLERSPIGVLEALDVDRQRSWETHGWPFAEVLPPEFPNFLRLDQAERARLLA</sequence>
<evidence type="ECO:0000313" key="1">
    <source>
        <dbReference type="EMBL" id="TGN63368.1"/>
    </source>
</evidence>
<protein>
    <submittedName>
        <fullName evidence="1">ImmA/IrrE family metallo-endopeptidase</fullName>
    </submittedName>
</protein>
<accession>A0A4Z1CDT1</accession>
<reference evidence="1 2" key="1">
    <citation type="submission" date="2019-04" db="EMBL/GenBank/DDBJ databases">
        <title>Three New Species of Nocardioides, Nocardioides euryhalodurans sp. nov., Nocardioides seonyuensis sp. nov. and Nocardioides eburneoflavus sp. nov. Isolated from Soil.</title>
        <authorList>
            <person name="Roh S.G."/>
            <person name="Lee C."/>
            <person name="Kim M.-K."/>
            <person name="Kim S.B."/>
        </authorList>
    </citation>
    <scope>NUCLEOTIDE SEQUENCE [LARGE SCALE GENOMIC DNA]</scope>
    <source>
        <strain evidence="1 2">MMS17-SY213</strain>
    </source>
</reference>
<dbReference type="Gene3D" id="1.10.10.2910">
    <property type="match status" value="1"/>
</dbReference>
<name>A0A4Z1CDT1_9ACTN</name>
<dbReference type="AlphaFoldDB" id="A0A4Z1CDT1"/>